<dbReference type="PANTHER" id="PTHR34818:SF1">
    <property type="entry name" value="PROTEIN BLI-3"/>
    <property type="match status" value="1"/>
</dbReference>
<organism evidence="2 3">
    <name type="scientific">Paraglomus brasilianum</name>
    <dbReference type="NCBI Taxonomy" id="144538"/>
    <lineage>
        <taxon>Eukaryota</taxon>
        <taxon>Fungi</taxon>
        <taxon>Fungi incertae sedis</taxon>
        <taxon>Mucoromycota</taxon>
        <taxon>Glomeromycotina</taxon>
        <taxon>Glomeromycetes</taxon>
        <taxon>Paraglomerales</taxon>
        <taxon>Paraglomeraceae</taxon>
        <taxon>Paraglomus</taxon>
    </lineage>
</organism>
<dbReference type="OrthoDB" id="434253at2759"/>
<feature type="domain" description="General stress protein FMN-binding split barrel" evidence="1">
    <location>
        <begin position="23"/>
        <end position="175"/>
    </location>
</feature>
<name>A0A9N9BV41_9GLOM</name>
<reference evidence="2" key="1">
    <citation type="submission" date="2021-06" db="EMBL/GenBank/DDBJ databases">
        <authorList>
            <person name="Kallberg Y."/>
            <person name="Tangrot J."/>
            <person name="Rosling A."/>
        </authorList>
    </citation>
    <scope>NUCLEOTIDE SEQUENCE</scope>
    <source>
        <strain evidence="2">BR232B</strain>
    </source>
</reference>
<dbReference type="InterPro" id="IPR012349">
    <property type="entry name" value="Split_barrel_FMN-bd"/>
</dbReference>
<dbReference type="Pfam" id="PF16242">
    <property type="entry name" value="Pyrid_ox_like"/>
    <property type="match status" value="1"/>
</dbReference>
<gene>
    <name evidence="2" type="ORF">PBRASI_LOCUS6477</name>
</gene>
<dbReference type="SUPFAM" id="SSF50475">
    <property type="entry name" value="FMN-binding split barrel"/>
    <property type="match status" value="1"/>
</dbReference>
<accession>A0A9N9BV41</accession>
<dbReference type="Proteomes" id="UP000789739">
    <property type="component" value="Unassembled WGS sequence"/>
</dbReference>
<comment type="caution">
    <text evidence="2">The sequence shown here is derived from an EMBL/GenBank/DDBJ whole genome shotgun (WGS) entry which is preliminary data.</text>
</comment>
<dbReference type="AlphaFoldDB" id="A0A9N9BV41"/>
<sequence>MTDQTTTVKNVNIDKDTPTYKKLDDLYALIDGIELCMFTTRRSDGSLVSRAMQTRSRVPGAAIYFITNNKSDKMDDITFDSHVNCAYVRGNTEEWVSVAGTARIVEDRDMIKQLWTPDCKKWFGDLGDSVHDGSASDPRVCLVLVEPDTVHYSLRKNNPIVEWFKIVKEKITGETAHPQTERVLDSDELRTAKGRI</sequence>
<protein>
    <submittedName>
        <fullName evidence="2">10124_t:CDS:1</fullName>
    </submittedName>
</protein>
<evidence type="ECO:0000313" key="2">
    <source>
        <dbReference type="EMBL" id="CAG8578247.1"/>
    </source>
</evidence>
<dbReference type="InterPro" id="IPR052917">
    <property type="entry name" value="Stress-Dev_Protein"/>
</dbReference>
<keyword evidence="3" id="KW-1185">Reference proteome</keyword>
<proteinExistence type="predicted"/>
<evidence type="ECO:0000313" key="3">
    <source>
        <dbReference type="Proteomes" id="UP000789739"/>
    </source>
</evidence>
<evidence type="ECO:0000259" key="1">
    <source>
        <dbReference type="Pfam" id="PF16242"/>
    </source>
</evidence>
<dbReference type="InterPro" id="IPR038725">
    <property type="entry name" value="YdaG_split_barrel_FMN-bd"/>
</dbReference>
<dbReference type="PANTHER" id="PTHR34818">
    <property type="entry name" value="PROTEIN BLI-3"/>
    <property type="match status" value="1"/>
</dbReference>
<dbReference type="Gene3D" id="2.30.110.10">
    <property type="entry name" value="Electron Transport, Fmn-binding Protein, Chain A"/>
    <property type="match status" value="1"/>
</dbReference>
<dbReference type="EMBL" id="CAJVPI010000864">
    <property type="protein sequence ID" value="CAG8578247.1"/>
    <property type="molecule type" value="Genomic_DNA"/>
</dbReference>